<dbReference type="SMART" id="SM00388">
    <property type="entry name" value="HisKA"/>
    <property type="match status" value="1"/>
</dbReference>
<dbReference type="SUPFAM" id="SSF47384">
    <property type="entry name" value="Homodimeric domain of signal transducing histidine kinase"/>
    <property type="match status" value="1"/>
</dbReference>
<protein>
    <recommendedName>
        <fullName evidence="3">histidine kinase</fullName>
        <ecNumber evidence="3">2.7.13.3</ecNumber>
    </recommendedName>
</protein>
<feature type="transmembrane region" description="Helical" evidence="15">
    <location>
        <begin position="7"/>
        <end position="31"/>
    </location>
</feature>
<evidence type="ECO:0000256" key="1">
    <source>
        <dbReference type="ARBA" id="ARBA00000085"/>
    </source>
</evidence>
<dbReference type="InterPro" id="IPR033479">
    <property type="entry name" value="dCache_1"/>
</dbReference>
<dbReference type="Pfam" id="PF02518">
    <property type="entry name" value="HATPase_c"/>
    <property type="match status" value="1"/>
</dbReference>
<evidence type="ECO:0000256" key="4">
    <source>
        <dbReference type="ARBA" id="ARBA00022475"/>
    </source>
</evidence>
<evidence type="ECO:0000256" key="5">
    <source>
        <dbReference type="ARBA" id="ARBA00022553"/>
    </source>
</evidence>
<dbReference type="Pfam" id="PF02743">
    <property type="entry name" value="dCache_1"/>
    <property type="match status" value="1"/>
</dbReference>
<dbReference type="CDD" id="cd00082">
    <property type="entry name" value="HisKA"/>
    <property type="match status" value="1"/>
</dbReference>
<dbReference type="SUPFAM" id="SSF103190">
    <property type="entry name" value="Sensory domain-like"/>
    <property type="match status" value="1"/>
</dbReference>
<dbReference type="PRINTS" id="PR00344">
    <property type="entry name" value="BCTRLSENSOR"/>
</dbReference>
<keyword evidence="11 15" id="KW-1133">Transmembrane helix</keyword>
<dbReference type="SMART" id="SM00304">
    <property type="entry name" value="HAMP"/>
    <property type="match status" value="1"/>
</dbReference>
<keyword evidence="5" id="KW-0597">Phosphoprotein</keyword>
<dbReference type="SMART" id="SM00387">
    <property type="entry name" value="HATPase_c"/>
    <property type="match status" value="1"/>
</dbReference>
<keyword evidence="4" id="KW-1003">Cell membrane</keyword>
<dbReference type="SUPFAM" id="SSF158472">
    <property type="entry name" value="HAMP domain-like"/>
    <property type="match status" value="1"/>
</dbReference>
<keyword evidence="9 18" id="KW-0418">Kinase</keyword>
<evidence type="ECO:0000256" key="11">
    <source>
        <dbReference type="ARBA" id="ARBA00022989"/>
    </source>
</evidence>
<reference evidence="18" key="1">
    <citation type="submission" date="2018-07" db="EMBL/GenBank/DDBJ databases">
        <authorList>
            <consortium name="Genoscope - CEA"/>
            <person name="William W."/>
        </authorList>
    </citation>
    <scope>NUCLEOTIDE SEQUENCE</scope>
    <source>
        <strain evidence="18">IK1</strain>
    </source>
</reference>
<evidence type="ECO:0000256" key="2">
    <source>
        <dbReference type="ARBA" id="ARBA00004651"/>
    </source>
</evidence>
<comment type="subcellular location">
    <subcellularLocation>
        <location evidence="2">Cell membrane</location>
        <topology evidence="2">Multi-pass membrane protein</topology>
    </subcellularLocation>
</comment>
<dbReference type="GO" id="GO:0000155">
    <property type="term" value="F:phosphorelay sensor kinase activity"/>
    <property type="evidence" value="ECO:0007669"/>
    <property type="project" value="InterPro"/>
</dbReference>
<sequence>MRFRFSIFVKLVLFIIPLVCIPIAVVGYLSVQASVERVNRLVRQEQMAQVQATAERIDAVFYNGRMDLETLARSPVLAEFYLARLFRLEAEAGFNRENLEKLFADILARTPYYHRIRFLDRQGRERIHVSREGPAEPSADRSEDVFFLEARGLGPEEVFFSGLVRSEDHGGYVVYAARPFFTGWREYAGVVVIDVDFEKIIEIIRAIQVGEGGYSFLIDQEGRTLVHPRYEPYAFGIGDYPDASLRDMVRSMLSGGSGWQTYTFQEEEKVAGFAPVRSMGWSLAVTVPIREFARESHDLQSRVLNLVLVTVLVTLAGVFALSYHLLRPVRRLVAATNRAAGGDLNQEIPISSHDELGDLTRSFNRMLTDLARIQQELVRSEKLIALGRLSAGVAHEIRNPLNAMKGAMVHLRQKRPDEPLIQEIAGLVTEEIDRLDRLVAEFLYFSKQAPPRLSPTDLNLVILGAQALLIHQASRKGVRFENRLDEGLPPVPLDAHQMEQALLNLAINAMDAVPPGGEVRFTSGVKEEGGARFAAIEVVDNGVGIGPEDLPNVFDPFFTTKEEGTGLGLPLSLGIVEAHGGSLEIESRPGEGTRATIRLPLDGSPAG</sequence>
<keyword evidence="6 18" id="KW-0808">Transferase</keyword>
<evidence type="ECO:0000256" key="14">
    <source>
        <dbReference type="SAM" id="MobiDB-lite"/>
    </source>
</evidence>
<dbReference type="Gene3D" id="3.30.565.10">
    <property type="entry name" value="Histidine kinase-like ATPase, C-terminal domain"/>
    <property type="match status" value="1"/>
</dbReference>
<keyword evidence="7 15" id="KW-0812">Transmembrane</keyword>
<accession>A0A653AFC4</accession>
<dbReference type="Pfam" id="PF00512">
    <property type="entry name" value="HisKA"/>
    <property type="match status" value="1"/>
</dbReference>
<evidence type="ECO:0000259" key="17">
    <source>
        <dbReference type="PROSITE" id="PS50885"/>
    </source>
</evidence>
<dbReference type="CDD" id="cd12912">
    <property type="entry name" value="PDC2_MCP_like"/>
    <property type="match status" value="1"/>
</dbReference>
<dbReference type="EC" id="2.7.13.3" evidence="3"/>
<evidence type="ECO:0000256" key="12">
    <source>
        <dbReference type="ARBA" id="ARBA00023012"/>
    </source>
</evidence>
<keyword evidence="13 15" id="KW-0472">Membrane</keyword>
<dbReference type="PROSITE" id="PS50109">
    <property type="entry name" value="HIS_KIN"/>
    <property type="match status" value="1"/>
</dbReference>
<dbReference type="PANTHER" id="PTHR43065">
    <property type="entry name" value="SENSOR HISTIDINE KINASE"/>
    <property type="match status" value="1"/>
</dbReference>
<dbReference type="CDD" id="cd18773">
    <property type="entry name" value="PDC1_HK_sensor"/>
    <property type="match status" value="1"/>
</dbReference>
<dbReference type="AlphaFoldDB" id="A0A653AFC4"/>
<organism evidence="18">
    <name type="scientific">Uncultured Desulfatiglans sp</name>
    <dbReference type="NCBI Taxonomy" id="1748965"/>
    <lineage>
        <taxon>Bacteria</taxon>
        <taxon>Pseudomonadati</taxon>
        <taxon>Thermodesulfobacteriota</taxon>
        <taxon>Desulfobacteria</taxon>
        <taxon>Desulfatiglandales</taxon>
        <taxon>Desulfatiglandaceae</taxon>
        <taxon>Desulfatiglans</taxon>
        <taxon>environmental samples</taxon>
    </lineage>
</organism>
<dbReference type="SUPFAM" id="SSF55874">
    <property type="entry name" value="ATPase domain of HSP90 chaperone/DNA topoisomerase II/histidine kinase"/>
    <property type="match status" value="1"/>
</dbReference>
<dbReference type="InterPro" id="IPR029151">
    <property type="entry name" value="Sensor-like_sf"/>
</dbReference>
<evidence type="ECO:0000256" key="7">
    <source>
        <dbReference type="ARBA" id="ARBA00022692"/>
    </source>
</evidence>
<feature type="domain" description="Histidine kinase" evidence="16">
    <location>
        <begin position="392"/>
        <end position="603"/>
    </location>
</feature>
<evidence type="ECO:0000313" key="18">
    <source>
        <dbReference type="EMBL" id="VBB46640.1"/>
    </source>
</evidence>
<dbReference type="InterPro" id="IPR036890">
    <property type="entry name" value="HATPase_C_sf"/>
</dbReference>
<dbReference type="InterPro" id="IPR005467">
    <property type="entry name" value="His_kinase_dom"/>
</dbReference>
<dbReference type="InterPro" id="IPR003594">
    <property type="entry name" value="HATPase_dom"/>
</dbReference>
<dbReference type="GO" id="GO:0005524">
    <property type="term" value="F:ATP binding"/>
    <property type="evidence" value="ECO:0007669"/>
    <property type="project" value="UniProtKB-KW"/>
</dbReference>
<keyword evidence="12" id="KW-0902">Two-component regulatory system</keyword>
<feature type="region of interest" description="Disordered" evidence="14">
    <location>
        <begin position="588"/>
        <end position="607"/>
    </location>
</feature>
<dbReference type="EMBL" id="UPXX01000031">
    <property type="protein sequence ID" value="VBB46640.1"/>
    <property type="molecule type" value="Genomic_DNA"/>
</dbReference>
<evidence type="ECO:0000256" key="10">
    <source>
        <dbReference type="ARBA" id="ARBA00022840"/>
    </source>
</evidence>
<feature type="domain" description="HAMP" evidence="17">
    <location>
        <begin position="323"/>
        <end position="375"/>
    </location>
</feature>
<name>A0A653AFC4_UNCDX</name>
<evidence type="ECO:0000256" key="8">
    <source>
        <dbReference type="ARBA" id="ARBA00022741"/>
    </source>
</evidence>
<dbReference type="Pfam" id="PF00672">
    <property type="entry name" value="HAMP"/>
    <property type="match status" value="1"/>
</dbReference>
<proteinExistence type="predicted"/>
<comment type="catalytic activity">
    <reaction evidence="1">
        <text>ATP + protein L-histidine = ADP + protein N-phospho-L-histidine.</text>
        <dbReference type="EC" id="2.7.13.3"/>
    </reaction>
</comment>
<evidence type="ECO:0000256" key="13">
    <source>
        <dbReference type="ARBA" id="ARBA00023136"/>
    </source>
</evidence>
<evidence type="ECO:0000256" key="15">
    <source>
        <dbReference type="SAM" id="Phobius"/>
    </source>
</evidence>
<dbReference type="InterPro" id="IPR003660">
    <property type="entry name" value="HAMP_dom"/>
</dbReference>
<dbReference type="PANTHER" id="PTHR43065:SF10">
    <property type="entry name" value="PEROXIDE STRESS-ACTIVATED HISTIDINE KINASE MAK3"/>
    <property type="match status" value="1"/>
</dbReference>
<dbReference type="InterPro" id="IPR004358">
    <property type="entry name" value="Sig_transdc_His_kin-like_C"/>
</dbReference>
<dbReference type="Gene3D" id="3.30.450.20">
    <property type="entry name" value="PAS domain"/>
    <property type="match status" value="1"/>
</dbReference>
<gene>
    <name evidence="18" type="ORF">TRIP_B40434</name>
</gene>
<feature type="transmembrane region" description="Helical" evidence="15">
    <location>
        <begin position="303"/>
        <end position="326"/>
    </location>
</feature>
<evidence type="ECO:0000256" key="9">
    <source>
        <dbReference type="ARBA" id="ARBA00022777"/>
    </source>
</evidence>
<evidence type="ECO:0000256" key="6">
    <source>
        <dbReference type="ARBA" id="ARBA00022679"/>
    </source>
</evidence>
<dbReference type="Gene3D" id="1.10.287.130">
    <property type="match status" value="1"/>
</dbReference>
<dbReference type="PROSITE" id="PS50885">
    <property type="entry name" value="HAMP"/>
    <property type="match status" value="1"/>
</dbReference>
<keyword evidence="8" id="KW-0547">Nucleotide-binding</keyword>
<dbReference type="InterPro" id="IPR036097">
    <property type="entry name" value="HisK_dim/P_sf"/>
</dbReference>
<keyword evidence="10" id="KW-0067">ATP-binding</keyword>
<evidence type="ECO:0000256" key="3">
    <source>
        <dbReference type="ARBA" id="ARBA00012438"/>
    </source>
</evidence>
<dbReference type="GO" id="GO:0005886">
    <property type="term" value="C:plasma membrane"/>
    <property type="evidence" value="ECO:0007669"/>
    <property type="project" value="UniProtKB-SubCell"/>
</dbReference>
<dbReference type="Gene3D" id="1.10.8.500">
    <property type="entry name" value="HAMP domain in histidine kinase"/>
    <property type="match status" value="1"/>
</dbReference>
<dbReference type="InterPro" id="IPR003661">
    <property type="entry name" value="HisK_dim/P_dom"/>
</dbReference>
<evidence type="ECO:0000259" key="16">
    <source>
        <dbReference type="PROSITE" id="PS50109"/>
    </source>
</evidence>
<dbReference type="CDD" id="cd06225">
    <property type="entry name" value="HAMP"/>
    <property type="match status" value="1"/>
</dbReference>